<organism evidence="2 3">
    <name type="scientific">Sphaerobolus stellatus (strain SS14)</name>
    <dbReference type="NCBI Taxonomy" id="990650"/>
    <lineage>
        <taxon>Eukaryota</taxon>
        <taxon>Fungi</taxon>
        <taxon>Dikarya</taxon>
        <taxon>Basidiomycota</taxon>
        <taxon>Agaricomycotina</taxon>
        <taxon>Agaricomycetes</taxon>
        <taxon>Phallomycetidae</taxon>
        <taxon>Geastrales</taxon>
        <taxon>Sphaerobolaceae</taxon>
        <taxon>Sphaerobolus</taxon>
    </lineage>
</organism>
<keyword evidence="3" id="KW-1185">Reference proteome</keyword>
<evidence type="ECO:0000313" key="2">
    <source>
        <dbReference type="EMBL" id="KIJ25300.1"/>
    </source>
</evidence>
<dbReference type="EMBL" id="KN837422">
    <property type="protein sequence ID" value="KIJ25300.1"/>
    <property type="molecule type" value="Genomic_DNA"/>
</dbReference>
<sequence>MPQAQLPTELFLLIKSFIPLWDIRTHICYYYTSKRIAQLYTHSRHHNFSSNSDSDEPVSSPDSTNRESFWKVACFHAGIGLEANEDPDMVSWFDIARRVVEEDGFCGSKFCGGHALEWNAKMMQKTIHLRESLALAEDSEMIPNRIFNYLTFPCRPPFSPAHDPHQDLYVLNPNFKPSSGKEEEKQDQKHESYHPKPLRKHAILKRSFAVFPPVTGMYLDWEYGDWDPYDTVGEIETGTGLVGGSNMKAVAVWDIWAEMIPILDKPFVPGEYINIAQHPAKMWETIIEVNTQDIEGTVGNAEMMAHILSRFPTRRALFSVCHWDGLKLREIVETELGWLVVFSVQFKTYDSPAVLPRHWWRVFDKQE</sequence>
<evidence type="ECO:0000256" key="1">
    <source>
        <dbReference type="SAM" id="MobiDB-lite"/>
    </source>
</evidence>
<dbReference type="AlphaFoldDB" id="A0A0C9UJ63"/>
<dbReference type="HOGENOM" id="CLU_077450_0_0_1"/>
<accession>A0A0C9UJ63</accession>
<proteinExistence type="predicted"/>
<dbReference type="Proteomes" id="UP000054279">
    <property type="component" value="Unassembled WGS sequence"/>
</dbReference>
<feature type="region of interest" description="Disordered" evidence="1">
    <location>
        <begin position="173"/>
        <end position="195"/>
    </location>
</feature>
<gene>
    <name evidence="2" type="ORF">M422DRAFT_72211</name>
</gene>
<dbReference type="OrthoDB" id="2803395at2759"/>
<evidence type="ECO:0000313" key="3">
    <source>
        <dbReference type="Proteomes" id="UP000054279"/>
    </source>
</evidence>
<feature type="compositionally biased region" description="Basic and acidic residues" evidence="1">
    <location>
        <begin position="179"/>
        <end position="194"/>
    </location>
</feature>
<name>A0A0C9UJ63_SPHS4</name>
<protein>
    <submittedName>
        <fullName evidence="2">Unplaced genomic scaffold SPHSTscaffold_347, whole genome shotgun sequence</fullName>
    </submittedName>
</protein>
<reference evidence="2 3" key="1">
    <citation type="submission" date="2014-06" db="EMBL/GenBank/DDBJ databases">
        <title>Evolutionary Origins and Diversification of the Mycorrhizal Mutualists.</title>
        <authorList>
            <consortium name="DOE Joint Genome Institute"/>
            <consortium name="Mycorrhizal Genomics Consortium"/>
            <person name="Kohler A."/>
            <person name="Kuo A."/>
            <person name="Nagy L.G."/>
            <person name="Floudas D."/>
            <person name="Copeland A."/>
            <person name="Barry K.W."/>
            <person name="Cichocki N."/>
            <person name="Veneault-Fourrey C."/>
            <person name="LaButti K."/>
            <person name="Lindquist E.A."/>
            <person name="Lipzen A."/>
            <person name="Lundell T."/>
            <person name="Morin E."/>
            <person name="Murat C."/>
            <person name="Riley R."/>
            <person name="Ohm R."/>
            <person name="Sun H."/>
            <person name="Tunlid A."/>
            <person name="Henrissat B."/>
            <person name="Grigoriev I.V."/>
            <person name="Hibbett D.S."/>
            <person name="Martin F."/>
        </authorList>
    </citation>
    <scope>NUCLEOTIDE SEQUENCE [LARGE SCALE GENOMIC DNA]</scope>
    <source>
        <strain evidence="2 3">SS14</strain>
    </source>
</reference>